<dbReference type="EMBL" id="JAEKNQ010000038">
    <property type="protein sequence ID" value="MBJ7603549.1"/>
    <property type="molecule type" value="Genomic_DNA"/>
</dbReference>
<keyword evidence="9 18" id="KW-0963">Cytoplasm</keyword>
<keyword evidence="17 18" id="KW-0170">Cobalt</keyword>
<evidence type="ECO:0000313" key="21">
    <source>
        <dbReference type="EMBL" id="MBJ7603549.1"/>
    </source>
</evidence>
<dbReference type="PANTHER" id="PTHR43622">
    <property type="entry name" value="3-DEHYDROQUINATE SYNTHASE"/>
    <property type="match status" value="1"/>
</dbReference>
<evidence type="ECO:0000259" key="20">
    <source>
        <dbReference type="Pfam" id="PF24621"/>
    </source>
</evidence>
<evidence type="ECO:0000256" key="5">
    <source>
        <dbReference type="ARBA" id="ARBA00004661"/>
    </source>
</evidence>
<gene>
    <name evidence="18 21" type="primary">aroB</name>
    <name evidence="21" type="ORF">JF888_10230</name>
</gene>
<dbReference type="GO" id="GO:0009423">
    <property type="term" value="P:chorismate biosynthetic process"/>
    <property type="evidence" value="ECO:0007669"/>
    <property type="project" value="UniProtKB-UniRule"/>
</dbReference>
<reference evidence="21 22" key="1">
    <citation type="submission" date="2020-10" db="EMBL/GenBank/DDBJ databases">
        <title>Ca. Dormibacterota MAGs.</title>
        <authorList>
            <person name="Montgomery K."/>
        </authorList>
    </citation>
    <scope>NUCLEOTIDE SEQUENCE [LARGE SCALE GENOMIC DNA]</scope>
    <source>
        <strain evidence="21">SC8811_S16_3</strain>
    </source>
</reference>
<evidence type="ECO:0000256" key="2">
    <source>
        <dbReference type="ARBA" id="ARBA00001911"/>
    </source>
</evidence>
<proteinExistence type="inferred from homology"/>
<dbReference type="GO" id="GO:0000166">
    <property type="term" value="F:nucleotide binding"/>
    <property type="evidence" value="ECO:0007669"/>
    <property type="project" value="UniProtKB-KW"/>
</dbReference>
<evidence type="ECO:0000256" key="9">
    <source>
        <dbReference type="ARBA" id="ARBA00022490"/>
    </source>
</evidence>
<feature type="binding site" evidence="18">
    <location>
        <begin position="166"/>
        <end position="169"/>
    </location>
    <ligand>
        <name>NAD(+)</name>
        <dbReference type="ChEBI" id="CHEBI:57540"/>
    </ligand>
</feature>
<dbReference type="GO" id="GO:0009073">
    <property type="term" value="P:aromatic amino acid family biosynthetic process"/>
    <property type="evidence" value="ECO:0007669"/>
    <property type="project" value="UniProtKB-KW"/>
</dbReference>
<evidence type="ECO:0000256" key="17">
    <source>
        <dbReference type="ARBA" id="ARBA00023285"/>
    </source>
</evidence>
<evidence type="ECO:0000259" key="19">
    <source>
        <dbReference type="Pfam" id="PF01761"/>
    </source>
</evidence>
<comment type="catalytic activity">
    <reaction evidence="1 18">
        <text>7-phospho-2-dehydro-3-deoxy-D-arabino-heptonate = 3-dehydroquinate + phosphate</text>
        <dbReference type="Rhea" id="RHEA:21968"/>
        <dbReference type="ChEBI" id="CHEBI:32364"/>
        <dbReference type="ChEBI" id="CHEBI:43474"/>
        <dbReference type="ChEBI" id="CHEBI:58394"/>
        <dbReference type="EC" id="4.2.3.4"/>
    </reaction>
</comment>
<keyword evidence="15 18" id="KW-0057">Aromatic amino acid biosynthesis</keyword>
<organism evidence="21 22">
    <name type="scientific">Candidatus Dormiibacter inghamiae</name>
    <dbReference type="NCBI Taxonomy" id="3127013"/>
    <lineage>
        <taxon>Bacteria</taxon>
        <taxon>Bacillati</taxon>
        <taxon>Candidatus Dormiibacterota</taxon>
        <taxon>Candidatus Dormibacteria</taxon>
        <taxon>Candidatus Dormibacterales</taxon>
        <taxon>Candidatus Dormibacteraceae</taxon>
        <taxon>Candidatus Dormiibacter</taxon>
    </lineage>
</organism>
<dbReference type="InterPro" id="IPR016037">
    <property type="entry name" value="DHQ_synth_AroB"/>
</dbReference>
<evidence type="ECO:0000256" key="6">
    <source>
        <dbReference type="ARBA" id="ARBA00005412"/>
    </source>
</evidence>
<comment type="function">
    <text evidence="18">Catalyzes the conversion of 3-deoxy-D-arabino-heptulosonate 7-phosphate (DAHP) to dehydroquinate (DHQ).</text>
</comment>
<evidence type="ECO:0000256" key="4">
    <source>
        <dbReference type="ARBA" id="ARBA00004496"/>
    </source>
</evidence>
<feature type="domain" description="3-dehydroquinate synthase C-terminal" evidence="20">
    <location>
        <begin position="179"/>
        <end position="320"/>
    </location>
</feature>
<dbReference type="InterPro" id="IPR030963">
    <property type="entry name" value="DHQ_synth_fam"/>
</dbReference>
<feature type="binding site" evidence="18">
    <location>
        <position position="260"/>
    </location>
    <ligand>
        <name>Zn(2+)</name>
        <dbReference type="ChEBI" id="CHEBI:29105"/>
    </ligand>
</feature>
<evidence type="ECO:0000256" key="16">
    <source>
        <dbReference type="ARBA" id="ARBA00023239"/>
    </source>
</evidence>
<feature type="binding site" evidence="18">
    <location>
        <position position="139"/>
    </location>
    <ligand>
        <name>NAD(+)</name>
        <dbReference type="ChEBI" id="CHEBI:57540"/>
    </ligand>
</feature>
<sequence length="356" mass="37864">MTVQLAERAYPVLIGSGALLELPRRLREKAVSSAVVVSDSNVAGEWGEAVLAGLTGVGIRSQLHAVQPGEQAKSLSELSRVLDFLEAFDLDRRGVVVALGGGTVGDLAGFAAAIWLRGVRYVQVPTTLLAMVDASVGGKTGVNSERSKNSIGAVWQPLAVFSDLTTLRTLPEAEYLTAFGEIVKYAVSLDRHLAGTLRHQAPALIERDQTALESVVTRGIELKAQVVAADEREAGPREVLNYGHTVGHALEIASNFAVPHGRAVALGLRAAARLGVECCGCPQSVVEVQDELLAAFGLPGDLPPVRENEVLAALLRDKKAREGRLRWVLPRELGKVQVGVRVPAATVERVVHEVLS</sequence>
<dbReference type="HAMAP" id="MF_00110">
    <property type="entry name" value="DHQ_synthase"/>
    <property type="match status" value="1"/>
</dbReference>
<evidence type="ECO:0000256" key="11">
    <source>
        <dbReference type="ARBA" id="ARBA00022723"/>
    </source>
</evidence>
<keyword evidence="10 18" id="KW-0028">Amino-acid biosynthesis</keyword>
<keyword evidence="16 18" id="KW-0456">Lyase</keyword>
<comment type="caution">
    <text evidence="18">Lacks conserved residue(s) required for the propagation of feature annotation.</text>
</comment>
<dbReference type="AlphaFoldDB" id="A0A934KBQ3"/>
<keyword evidence="12 18" id="KW-0547">Nucleotide-binding</keyword>
<evidence type="ECO:0000256" key="13">
    <source>
        <dbReference type="ARBA" id="ARBA00022833"/>
    </source>
</evidence>
<evidence type="ECO:0000256" key="8">
    <source>
        <dbReference type="ARBA" id="ARBA00017684"/>
    </source>
</evidence>
<dbReference type="GO" id="GO:0046872">
    <property type="term" value="F:metal ion binding"/>
    <property type="evidence" value="ECO:0007669"/>
    <property type="project" value="UniProtKB-KW"/>
</dbReference>
<dbReference type="CDD" id="cd08195">
    <property type="entry name" value="DHQS"/>
    <property type="match status" value="1"/>
</dbReference>
<evidence type="ECO:0000256" key="18">
    <source>
        <dbReference type="HAMAP-Rule" id="MF_00110"/>
    </source>
</evidence>
<evidence type="ECO:0000256" key="10">
    <source>
        <dbReference type="ARBA" id="ARBA00022605"/>
    </source>
</evidence>
<evidence type="ECO:0000256" key="12">
    <source>
        <dbReference type="ARBA" id="ARBA00022741"/>
    </source>
</evidence>
<dbReference type="Pfam" id="PF24621">
    <property type="entry name" value="DHQS_C"/>
    <property type="match status" value="1"/>
</dbReference>
<dbReference type="FunFam" id="3.40.50.1970:FF:000007">
    <property type="entry name" value="Pentafunctional AROM polypeptide"/>
    <property type="match status" value="1"/>
</dbReference>
<keyword evidence="11 18" id="KW-0479">Metal-binding</keyword>
<dbReference type="InterPro" id="IPR030960">
    <property type="entry name" value="DHQS/DOIS_N"/>
</dbReference>
<dbReference type="NCBIfam" id="TIGR01357">
    <property type="entry name" value="aroB"/>
    <property type="match status" value="1"/>
</dbReference>
<dbReference type="Gene3D" id="3.40.50.1970">
    <property type="match status" value="1"/>
</dbReference>
<evidence type="ECO:0000256" key="14">
    <source>
        <dbReference type="ARBA" id="ARBA00023027"/>
    </source>
</evidence>
<feature type="domain" description="3-dehydroquinate synthase N-terminal" evidence="19">
    <location>
        <begin position="65"/>
        <end position="175"/>
    </location>
</feature>
<feature type="binding site" evidence="18">
    <location>
        <position position="244"/>
    </location>
    <ligand>
        <name>Zn(2+)</name>
        <dbReference type="ChEBI" id="CHEBI:29105"/>
    </ligand>
</feature>
<comment type="subcellular location">
    <subcellularLocation>
        <location evidence="4 18">Cytoplasm</location>
    </subcellularLocation>
</comment>
<dbReference type="Pfam" id="PF01761">
    <property type="entry name" value="DHQ_synthase"/>
    <property type="match status" value="1"/>
</dbReference>
<comment type="pathway">
    <text evidence="5 18">Metabolic intermediate biosynthesis; chorismate biosynthesis; chorismate from D-erythrose 4-phosphate and phosphoenolpyruvate: step 2/7.</text>
</comment>
<evidence type="ECO:0000256" key="3">
    <source>
        <dbReference type="ARBA" id="ARBA00001947"/>
    </source>
</evidence>
<dbReference type="Proteomes" id="UP000620075">
    <property type="component" value="Unassembled WGS sequence"/>
</dbReference>
<keyword evidence="14 18" id="KW-0520">NAD</keyword>
<comment type="cofactor">
    <cofactor evidence="18">
        <name>Co(2+)</name>
        <dbReference type="ChEBI" id="CHEBI:48828"/>
    </cofactor>
    <cofactor evidence="18">
        <name>Zn(2+)</name>
        <dbReference type="ChEBI" id="CHEBI:29105"/>
    </cofactor>
    <text evidence="18">Binds 1 divalent metal cation per subunit. Can use either Co(2+) or Zn(2+).</text>
</comment>
<dbReference type="GO" id="GO:0005737">
    <property type="term" value="C:cytoplasm"/>
    <property type="evidence" value="ECO:0007669"/>
    <property type="project" value="UniProtKB-SubCell"/>
</dbReference>
<feature type="binding site" evidence="18">
    <location>
        <position position="148"/>
    </location>
    <ligand>
        <name>NAD(+)</name>
        <dbReference type="ChEBI" id="CHEBI:57540"/>
    </ligand>
</feature>
<keyword evidence="13 18" id="KW-0862">Zinc</keyword>
<comment type="caution">
    <text evidence="21">The sequence shown here is derived from an EMBL/GenBank/DDBJ whole genome shotgun (WGS) entry which is preliminary data.</text>
</comment>
<evidence type="ECO:0000313" key="22">
    <source>
        <dbReference type="Proteomes" id="UP000620075"/>
    </source>
</evidence>
<evidence type="ECO:0000256" key="7">
    <source>
        <dbReference type="ARBA" id="ARBA00013031"/>
    </source>
</evidence>
<comment type="similarity">
    <text evidence="6 18">Belongs to the sugar phosphate cyclases superfamily. Dehydroquinate synthase family.</text>
</comment>
<evidence type="ECO:0000256" key="15">
    <source>
        <dbReference type="ARBA" id="ARBA00023141"/>
    </source>
</evidence>
<dbReference type="PIRSF" id="PIRSF001455">
    <property type="entry name" value="DHQ_synth"/>
    <property type="match status" value="1"/>
</dbReference>
<name>A0A934KBQ3_9BACT</name>
<feature type="binding site" evidence="18">
    <location>
        <position position="181"/>
    </location>
    <ligand>
        <name>Zn(2+)</name>
        <dbReference type="ChEBI" id="CHEBI:29105"/>
    </ligand>
</feature>
<dbReference type="RefSeq" id="WP_338179757.1">
    <property type="nucleotide sequence ID" value="NZ_JAEKNQ010000038.1"/>
</dbReference>
<protein>
    <recommendedName>
        <fullName evidence="8 18">3-dehydroquinate synthase</fullName>
        <shortName evidence="18">DHQS</shortName>
        <ecNumber evidence="7 18">4.2.3.4</ecNumber>
    </recommendedName>
</protein>
<comment type="cofactor">
    <cofactor evidence="3">
        <name>Zn(2+)</name>
        <dbReference type="ChEBI" id="CHEBI:29105"/>
    </cofactor>
</comment>
<comment type="cofactor">
    <cofactor evidence="2 18">
        <name>NAD(+)</name>
        <dbReference type="ChEBI" id="CHEBI:57540"/>
    </cofactor>
</comment>
<dbReference type="Gene3D" id="1.20.1090.10">
    <property type="entry name" value="Dehydroquinate synthase-like - alpha domain"/>
    <property type="match status" value="1"/>
</dbReference>
<dbReference type="GO" id="GO:0003856">
    <property type="term" value="F:3-dehydroquinate synthase activity"/>
    <property type="evidence" value="ECO:0007669"/>
    <property type="project" value="UniProtKB-UniRule"/>
</dbReference>
<dbReference type="GO" id="GO:0008652">
    <property type="term" value="P:amino acid biosynthetic process"/>
    <property type="evidence" value="ECO:0007669"/>
    <property type="project" value="UniProtKB-KW"/>
</dbReference>
<dbReference type="SUPFAM" id="SSF56796">
    <property type="entry name" value="Dehydroquinate synthase-like"/>
    <property type="match status" value="1"/>
</dbReference>
<dbReference type="PANTHER" id="PTHR43622:SF7">
    <property type="entry name" value="3-DEHYDROQUINATE SYNTHASE, CHLOROPLASTIC"/>
    <property type="match status" value="1"/>
</dbReference>
<dbReference type="InterPro" id="IPR050071">
    <property type="entry name" value="Dehydroquinate_synthase"/>
</dbReference>
<feature type="binding site" evidence="18">
    <location>
        <begin position="126"/>
        <end position="127"/>
    </location>
    <ligand>
        <name>NAD(+)</name>
        <dbReference type="ChEBI" id="CHEBI:57540"/>
    </ligand>
</feature>
<evidence type="ECO:0000256" key="1">
    <source>
        <dbReference type="ARBA" id="ARBA00001393"/>
    </source>
</evidence>
<dbReference type="EC" id="4.2.3.4" evidence="7 18"/>
<dbReference type="InterPro" id="IPR056179">
    <property type="entry name" value="DHQS_C"/>
</dbReference>
<accession>A0A934KBQ3</accession>